<dbReference type="EMBL" id="FOUY01000011">
    <property type="protein sequence ID" value="SFN25860.1"/>
    <property type="molecule type" value="Genomic_DNA"/>
</dbReference>
<dbReference type="InterPro" id="IPR032710">
    <property type="entry name" value="NTF2-like_dom_sf"/>
</dbReference>
<evidence type="ECO:0000313" key="2">
    <source>
        <dbReference type="EMBL" id="SFN25860.1"/>
    </source>
</evidence>
<name>A0A1I4XKR4_PSUAM</name>
<dbReference type="RefSeq" id="WP_093342074.1">
    <property type="nucleotide sequence ID" value="NZ_FOUY01000011.1"/>
</dbReference>
<gene>
    <name evidence="2" type="ORF">SAMN05216207_101186</name>
</gene>
<accession>A0A1I4XKR4</accession>
<protein>
    <submittedName>
        <fullName evidence="2">SnoaL-like domain-containing protein</fullName>
    </submittedName>
</protein>
<dbReference type="AlphaFoldDB" id="A0A1I4XKR4"/>
<reference evidence="2 3" key="1">
    <citation type="submission" date="2016-10" db="EMBL/GenBank/DDBJ databases">
        <authorList>
            <person name="de Groot N.N."/>
        </authorList>
    </citation>
    <scope>NUCLEOTIDE SEQUENCE [LARGE SCALE GENOMIC DNA]</scope>
    <source>
        <strain evidence="2 3">CGMCC 4.1877</strain>
    </source>
</reference>
<keyword evidence="3" id="KW-1185">Reference proteome</keyword>
<evidence type="ECO:0000313" key="3">
    <source>
        <dbReference type="Proteomes" id="UP000199614"/>
    </source>
</evidence>
<dbReference type="Pfam" id="PF12680">
    <property type="entry name" value="SnoaL_2"/>
    <property type="match status" value="1"/>
</dbReference>
<dbReference type="Gene3D" id="3.10.450.50">
    <property type="match status" value="1"/>
</dbReference>
<dbReference type="STRING" id="260086.SAMN05216207_101186"/>
<dbReference type="SUPFAM" id="SSF54427">
    <property type="entry name" value="NTF2-like"/>
    <property type="match status" value="1"/>
</dbReference>
<feature type="domain" description="SnoaL-like" evidence="1">
    <location>
        <begin position="9"/>
        <end position="81"/>
    </location>
</feature>
<dbReference type="InterPro" id="IPR037401">
    <property type="entry name" value="SnoaL-like"/>
</dbReference>
<dbReference type="OrthoDB" id="8684708at2"/>
<organism evidence="2 3">
    <name type="scientific">Pseudonocardia ammonioxydans</name>
    <dbReference type="NCBI Taxonomy" id="260086"/>
    <lineage>
        <taxon>Bacteria</taxon>
        <taxon>Bacillati</taxon>
        <taxon>Actinomycetota</taxon>
        <taxon>Actinomycetes</taxon>
        <taxon>Pseudonocardiales</taxon>
        <taxon>Pseudonocardiaceae</taxon>
        <taxon>Pseudonocardia</taxon>
    </lineage>
</organism>
<evidence type="ECO:0000259" key="1">
    <source>
        <dbReference type="Pfam" id="PF12680"/>
    </source>
</evidence>
<proteinExistence type="predicted"/>
<sequence length="110" mass="11853">MTDAGRRLVERYLALATDPDPDAYLAQFDDDAVVEDEGRRHEGIGAVRAWWAAVPEVGYAVRSIEVSGDGHRAVVEVSGDFPGSPVLLEHGFGLGSDGRIRVLAIRPLTP</sequence>
<dbReference type="Proteomes" id="UP000199614">
    <property type="component" value="Unassembled WGS sequence"/>
</dbReference>